<evidence type="ECO:0000256" key="2">
    <source>
        <dbReference type="ARBA" id="ARBA00023125"/>
    </source>
</evidence>
<reference evidence="6 7" key="1">
    <citation type="submission" date="2024-11" db="EMBL/GenBank/DDBJ databases">
        <title>Adaptive evolution of stress response genes in parasites aligns with host niche diversity.</title>
        <authorList>
            <person name="Hahn C."/>
            <person name="Resl P."/>
        </authorList>
    </citation>
    <scope>NUCLEOTIDE SEQUENCE [LARGE SCALE GENOMIC DNA]</scope>
    <source>
        <strain evidence="6">EGGRZ-B1_66</strain>
        <tissue evidence="6">Body</tissue>
    </source>
</reference>
<keyword evidence="3" id="KW-0233">DNA recombination</keyword>
<gene>
    <name evidence="6" type="ORF">Ciccas_014341</name>
</gene>
<keyword evidence="4" id="KW-0479">Metal-binding</keyword>
<dbReference type="Pfam" id="PF04434">
    <property type="entry name" value="SWIM"/>
    <property type="match status" value="1"/>
</dbReference>
<keyword evidence="7" id="KW-1185">Reference proteome</keyword>
<feature type="non-terminal residue" evidence="6">
    <location>
        <position position="1"/>
    </location>
</feature>
<evidence type="ECO:0000313" key="6">
    <source>
        <dbReference type="EMBL" id="KAL3307152.1"/>
    </source>
</evidence>
<evidence type="ECO:0000256" key="1">
    <source>
        <dbReference type="ARBA" id="ARBA00022578"/>
    </source>
</evidence>
<protein>
    <recommendedName>
        <fullName evidence="5">SWIM-type domain-containing protein</fullName>
    </recommendedName>
</protein>
<dbReference type="Pfam" id="PF00872">
    <property type="entry name" value="Transposase_mut"/>
    <property type="match status" value="1"/>
</dbReference>
<keyword evidence="4" id="KW-0862">Zinc</keyword>
<dbReference type="InterPro" id="IPR007527">
    <property type="entry name" value="Znf_SWIM"/>
</dbReference>
<dbReference type="InterPro" id="IPR001207">
    <property type="entry name" value="Transposase_mutator"/>
</dbReference>
<dbReference type="GO" id="GO:0032196">
    <property type="term" value="P:transposition"/>
    <property type="evidence" value="ECO:0007669"/>
    <property type="project" value="UniProtKB-KW"/>
</dbReference>
<dbReference type="GO" id="GO:0003677">
    <property type="term" value="F:DNA binding"/>
    <property type="evidence" value="ECO:0007669"/>
    <property type="project" value="UniProtKB-KW"/>
</dbReference>
<keyword evidence="4" id="KW-0863">Zinc-finger</keyword>
<dbReference type="Proteomes" id="UP001626550">
    <property type="component" value="Unassembled WGS sequence"/>
</dbReference>
<name>A0ABD2PKJ2_9PLAT</name>
<feature type="non-terminal residue" evidence="6">
    <location>
        <position position="275"/>
    </location>
</feature>
<dbReference type="PANTHER" id="PTHR35385:SF2">
    <property type="entry name" value="PROTEIN B, PUTATIVE-RELATED"/>
    <property type="match status" value="1"/>
</dbReference>
<evidence type="ECO:0000313" key="7">
    <source>
        <dbReference type="Proteomes" id="UP001626550"/>
    </source>
</evidence>
<dbReference type="GO" id="GO:0006310">
    <property type="term" value="P:DNA recombination"/>
    <property type="evidence" value="ECO:0007669"/>
    <property type="project" value="UniProtKB-KW"/>
</dbReference>
<evidence type="ECO:0000256" key="4">
    <source>
        <dbReference type="PROSITE-ProRule" id="PRU00325"/>
    </source>
</evidence>
<keyword evidence="2" id="KW-0238">DNA-binding</keyword>
<dbReference type="GO" id="GO:0008270">
    <property type="term" value="F:zinc ion binding"/>
    <property type="evidence" value="ECO:0007669"/>
    <property type="project" value="UniProtKB-KW"/>
</dbReference>
<sequence>DYVLTQLQVETPGGGYPLCYFIHKKQLAQEYLLMFELLFRSNPTPFNGHESPQYILTDDSKGERKAIQIALRQAQSILCEIHVKRNIKSYKVETGKQRAFEKLAKAIVTETSLDKVTERIEDLVQSGVAGQGFRMFTNRLIKDSQSMVRAFRENTPRNRSTNSLESDWHVIKAKIFRGAFTMSIHVVIERILSDADVIYFSKLVKKAQKVTKGELVVQYEKIMQTVSAFEEISQNFHRFRHTNGDIFCITTEPLNCTCEDFHDGNFCAHAYGLFK</sequence>
<keyword evidence="1" id="KW-0815">Transposition</keyword>
<accession>A0ABD2PKJ2</accession>
<dbReference type="PROSITE" id="PS50966">
    <property type="entry name" value="ZF_SWIM"/>
    <property type="match status" value="1"/>
</dbReference>
<evidence type="ECO:0000256" key="3">
    <source>
        <dbReference type="ARBA" id="ARBA00023172"/>
    </source>
</evidence>
<dbReference type="PANTHER" id="PTHR35385">
    <property type="entry name" value="PROTEIN B, PUTATIVE-RELATED-RELATED"/>
    <property type="match status" value="1"/>
</dbReference>
<feature type="domain" description="SWIM-type" evidence="5">
    <location>
        <begin position="247"/>
        <end position="274"/>
    </location>
</feature>
<proteinExistence type="predicted"/>
<dbReference type="EMBL" id="JBJKFK010008168">
    <property type="protein sequence ID" value="KAL3307152.1"/>
    <property type="molecule type" value="Genomic_DNA"/>
</dbReference>
<organism evidence="6 7">
    <name type="scientific">Cichlidogyrus casuarinus</name>
    <dbReference type="NCBI Taxonomy" id="1844966"/>
    <lineage>
        <taxon>Eukaryota</taxon>
        <taxon>Metazoa</taxon>
        <taxon>Spiralia</taxon>
        <taxon>Lophotrochozoa</taxon>
        <taxon>Platyhelminthes</taxon>
        <taxon>Monogenea</taxon>
        <taxon>Monopisthocotylea</taxon>
        <taxon>Dactylogyridea</taxon>
        <taxon>Ancyrocephalidae</taxon>
        <taxon>Cichlidogyrus</taxon>
    </lineage>
</organism>
<comment type="caution">
    <text evidence="6">The sequence shown here is derived from an EMBL/GenBank/DDBJ whole genome shotgun (WGS) entry which is preliminary data.</text>
</comment>
<dbReference type="AlphaFoldDB" id="A0ABD2PKJ2"/>
<evidence type="ECO:0000259" key="5">
    <source>
        <dbReference type="PROSITE" id="PS50966"/>
    </source>
</evidence>